<name>A0A914C678_9BILA</name>
<dbReference type="AlphaFoldDB" id="A0A914C678"/>
<dbReference type="WBParaSite" id="ACRNAN_Path_374.g1431.t1">
    <property type="protein sequence ID" value="ACRNAN_Path_374.g1431.t1"/>
    <property type="gene ID" value="ACRNAN_Path_374.g1431"/>
</dbReference>
<dbReference type="Proteomes" id="UP000887540">
    <property type="component" value="Unplaced"/>
</dbReference>
<sequence>MLGTLSKESEACGERKLKQRNLLKLKKKEPDLSWKKLIHDDAFESRMAKNLDETDMDLENDDEIYDETEIMPLDLVSVLDFEDEENENEYSIEL</sequence>
<evidence type="ECO:0000313" key="2">
    <source>
        <dbReference type="WBParaSite" id="ACRNAN_Path_374.g1431.t1"/>
    </source>
</evidence>
<evidence type="ECO:0000313" key="1">
    <source>
        <dbReference type="Proteomes" id="UP000887540"/>
    </source>
</evidence>
<accession>A0A914C678</accession>
<reference evidence="2" key="1">
    <citation type="submission" date="2022-11" db="UniProtKB">
        <authorList>
            <consortium name="WormBaseParasite"/>
        </authorList>
    </citation>
    <scope>IDENTIFICATION</scope>
</reference>
<proteinExistence type="predicted"/>
<keyword evidence="1" id="KW-1185">Reference proteome</keyword>
<protein>
    <submittedName>
        <fullName evidence="2">Uncharacterized protein</fullName>
    </submittedName>
</protein>
<organism evidence="1 2">
    <name type="scientific">Acrobeloides nanus</name>
    <dbReference type="NCBI Taxonomy" id="290746"/>
    <lineage>
        <taxon>Eukaryota</taxon>
        <taxon>Metazoa</taxon>
        <taxon>Ecdysozoa</taxon>
        <taxon>Nematoda</taxon>
        <taxon>Chromadorea</taxon>
        <taxon>Rhabditida</taxon>
        <taxon>Tylenchina</taxon>
        <taxon>Cephalobomorpha</taxon>
        <taxon>Cephaloboidea</taxon>
        <taxon>Cephalobidae</taxon>
        <taxon>Acrobeloides</taxon>
    </lineage>
</organism>